<dbReference type="InterPro" id="IPR052698">
    <property type="entry name" value="MoCofactor_Util/Proc"/>
</dbReference>
<dbReference type="InterPro" id="IPR003777">
    <property type="entry name" value="XdhC_CoxI"/>
</dbReference>
<evidence type="ECO:0000259" key="1">
    <source>
        <dbReference type="Pfam" id="PF02625"/>
    </source>
</evidence>
<dbReference type="Proteomes" id="UP000238288">
    <property type="component" value="Chromosome PCAR9b"/>
</dbReference>
<reference evidence="4 5" key="2">
    <citation type="submission" date="2017-11" db="EMBL/GenBank/DDBJ databases">
        <authorList>
            <person name="Han C.G."/>
        </authorList>
    </citation>
    <scope>NUCLEOTIDE SEQUENCE [LARGE SCALE GENOMIC DNA]</scope>
    <source>
        <strain evidence="5">ATCC 43555</strain>
        <strain evidence="4">ATCC43555</strain>
    </source>
</reference>
<dbReference type="PANTHER" id="PTHR30388:SF4">
    <property type="entry name" value="MOLYBDENUM COFACTOR INSERTION CHAPERONE PAOD"/>
    <property type="match status" value="1"/>
</dbReference>
<evidence type="ECO:0000313" key="4">
    <source>
        <dbReference type="EMBL" id="SOU42991.1"/>
    </source>
</evidence>
<dbReference type="EMBL" id="LT965929">
    <property type="protein sequence ID" value="SOU42991.1"/>
    <property type="molecule type" value="Genomic_DNA"/>
</dbReference>
<dbReference type="Gene3D" id="3.40.50.720">
    <property type="entry name" value="NAD(P)-binding Rossmann-like Domain"/>
    <property type="match status" value="1"/>
</dbReference>
<feature type="domain" description="XdhC Rossmann" evidence="2">
    <location>
        <begin position="182"/>
        <end position="322"/>
    </location>
</feature>
<reference evidence="3 6" key="1">
    <citation type="submission" date="2015-06" db="EMBL/GenBank/DDBJ databases">
        <title>Genome sequence of Pseudoalteromonas carrageenovora.</title>
        <authorList>
            <person name="Xie B.-B."/>
            <person name="Rong J.-C."/>
            <person name="Qin Q.-L."/>
            <person name="Zhang Y.-Z."/>
        </authorList>
    </citation>
    <scope>NUCLEOTIDE SEQUENCE [LARGE SCALE GENOMIC DNA]</scope>
    <source>
        <strain evidence="3 6">IAM 12662</strain>
    </source>
</reference>
<dbReference type="AlphaFoldDB" id="A0A2K4XFA8"/>
<accession>A0A2K4XFA8</accession>
<organism evidence="4 5">
    <name type="scientific">Pseudoalteromonas carrageenovora IAM 12662</name>
    <dbReference type="NCBI Taxonomy" id="1314868"/>
    <lineage>
        <taxon>Bacteria</taxon>
        <taxon>Pseudomonadati</taxon>
        <taxon>Pseudomonadota</taxon>
        <taxon>Gammaproteobacteria</taxon>
        <taxon>Alteromonadales</taxon>
        <taxon>Pseudoalteromonadaceae</taxon>
        <taxon>Pseudoalteromonas</taxon>
    </lineage>
</organism>
<protein>
    <submittedName>
        <fullName evidence="3 4">Xanthine dehydrogenase</fullName>
    </submittedName>
</protein>
<keyword evidence="6" id="KW-1185">Reference proteome</keyword>
<name>A0A2K4XFA8_PSEVC</name>
<proteinExistence type="predicted"/>
<dbReference type="Pfam" id="PF02625">
    <property type="entry name" value="XdhC_CoxI"/>
    <property type="match status" value="1"/>
</dbReference>
<dbReference type="PANTHER" id="PTHR30388">
    <property type="entry name" value="ALDEHYDE OXIDOREDUCTASE MOLYBDENUM COFACTOR ASSEMBLY PROTEIN"/>
    <property type="match status" value="1"/>
</dbReference>
<evidence type="ECO:0000313" key="5">
    <source>
        <dbReference type="Proteomes" id="UP000238288"/>
    </source>
</evidence>
<dbReference type="Pfam" id="PF13478">
    <property type="entry name" value="XdhC_C"/>
    <property type="match status" value="1"/>
</dbReference>
<dbReference type="EMBL" id="AQGW01000025">
    <property type="protein sequence ID" value="MBE0384611.1"/>
    <property type="molecule type" value="Genomic_DNA"/>
</dbReference>
<dbReference type="GeneID" id="93665697"/>
<evidence type="ECO:0000313" key="3">
    <source>
        <dbReference type="EMBL" id="MBE0384611.1"/>
    </source>
</evidence>
<evidence type="ECO:0000313" key="6">
    <source>
        <dbReference type="Proteomes" id="UP000615003"/>
    </source>
</evidence>
<evidence type="ECO:0000259" key="2">
    <source>
        <dbReference type="Pfam" id="PF13478"/>
    </source>
</evidence>
<dbReference type="Proteomes" id="UP000615003">
    <property type="component" value="Unassembled WGS sequence"/>
</dbReference>
<dbReference type="RefSeq" id="WP_104644044.1">
    <property type="nucleotide sequence ID" value="NZ_AQGW01000025.1"/>
</dbReference>
<dbReference type="OrthoDB" id="9815497at2"/>
<dbReference type="InterPro" id="IPR027051">
    <property type="entry name" value="XdhC_Rossmann_dom"/>
</dbReference>
<gene>
    <name evidence="3" type="primary">xdhC</name>
    <name evidence="4" type="ORF">PCAR9_B0523</name>
    <name evidence="3" type="ORF">PCARR_b0615</name>
</gene>
<feature type="domain" description="XdhC- CoxI" evidence="1">
    <location>
        <begin position="16"/>
        <end position="81"/>
    </location>
</feature>
<sequence length="342" mass="37544">MVTDLKSILNTWHAQKDTQEWVLATLYKIEGSSYRKLGAMMLISSLGQRLGMLSGGCLEADIQRHAKQVMGTLTSKTISYDATDEDDLTFQLGIGCGGIVHILLQPIHKNNEYLQLDHVFKALSDNKPGQYSQQVTPVLPQGSGVFTQNDEQHDLSMNRKAKLVEINHATWLQTSIYPPPHLLIVGGGADAIPVYALAKQLGWSVSVWDTRAANAKREYFKNADAILRCSPSELKTYCEKHKVDAVILMAHSVELDASVLAQFVSLPFKYIGLLGPAHRREQVLQHANTTIKNVHAPVFGPVGLNLGGDSPESIALSLISEIHAVLSNKNAQSLSNWGQEVC</sequence>